<keyword evidence="2" id="KW-1185">Reference proteome</keyword>
<evidence type="ECO:0000313" key="2">
    <source>
        <dbReference type="Proteomes" id="UP000053095"/>
    </source>
</evidence>
<organism evidence="1 2">
    <name type="scientific">Talaromyces pinophilus</name>
    <name type="common">Penicillium pinophilum</name>
    <dbReference type="NCBI Taxonomy" id="128442"/>
    <lineage>
        <taxon>Eukaryota</taxon>
        <taxon>Fungi</taxon>
        <taxon>Dikarya</taxon>
        <taxon>Ascomycota</taxon>
        <taxon>Pezizomycotina</taxon>
        <taxon>Eurotiomycetes</taxon>
        <taxon>Eurotiomycetidae</taxon>
        <taxon>Eurotiales</taxon>
        <taxon>Trichocomaceae</taxon>
        <taxon>Talaromyces</taxon>
        <taxon>Talaromyces sect. Talaromyces</taxon>
    </lineage>
</organism>
<dbReference type="EMBL" id="DF933839">
    <property type="protein sequence ID" value="GAM42189.1"/>
    <property type="molecule type" value="Genomic_DNA"/>
</dbReference>
<proteinExistence type="predicted"/>
<evidence type="ECO:0000313" key="1">
    <source>
        <dbReference type="EMBL" id="GAM42189.1"/>
    </source>
</evidence>
<dbReference type="Proteomes" id="UP000053095">
    <property type="component" value="Unassembled WGS sequence"/>
</dbReference>
<protein>
    <submittedName>
        <fullName evidence="1">Uncharacterized protein</fullName>
    </submittedName>
</protein>
<dbReference type="AlphaFoldDB" id="A0A0B8N684"/>
<accession>A0A0B8N684</accession>
<gene>
    <name evidence="1" type="ORF">TCE0_043r15931</name>
</gene>
<reference evidence="2" key="1">
    <citation type="journal article" date="2015" name="Genome Announc.">
        <title>Draft genome sequence of Talaromyces cellulolyticus strain Y-94, a source of lignocellulosic biomass-degrading enzymes.</title>
        <authorList>
            <person name="Fujii T."/>
            <person name="Koike H."/>
            <person name="Sawayama S."/>
            <person name="Yano S."/>
            <person name="Inoue H."/>
        </authorList>
    </citation>
    <scope>NUCLEOTIDE SEQUENCE [LARGE SCALE GENOMIC DNA]</scope>
    <source>
        <strain evidence="2">Y-94</strain>
    </source>
</reference>
<sequence length="291" mass="32056">MANKKPFYFYAPTWDYPPPPLGPLKLGNVFTDLKRPAESVIYTAQLPSSTADDTVVGGDGPVPYSTYKNDVEISTEKLRQGRFAILTQFLSVLGVGVDGCSDDETLHFSTITTTQFHPSAPWIQSHCVDASAAVQRWFERSRFKKPLYLITGLKIVTGDKSASTKTTRGGGADVSATVDGTVWSGGTVPLGGGPKVEVHQKSTKGVRWGNGGDFVLAFRVKRFRVTKREVKEEDYTRGSVLENRAKKVEKEHVLVDEEEEEFEIEATDPDWEGVRVSEGDEDVVVAVPRIN</sequence>
<name>A0A0B8N684_TALPI</name>